<feature type="transmembrane region" description="Helical" evidence="1">
    <location>
        <begin position="21"/>
        <end position="46"/>
    </location>
</feature>
<name>A0A151Z4N6_TIELA</name>
<sequence>MGRKLYHQYHVHHKRHSFSNCCIGANLCVFLGFLIAGAIVTGVTLVPSVEYQTQWDKINCTIVSTSLEQVCQSSECKESSNQFKFPYYFYSGTGDSKKSFPYEYDAEDTPTGHDDTVQPPNTCPSGKTTQCFNGTINFNYPINSTYISSQSLYVYGSFDNANDFTHYITTNTSTFHCWMLTSNTTTVSIIPIPKYSPAAAITTGVLFSFSLLALIILLVLISIRCFCKSTTHSSDGYQTIPYQI</sequence>
<evidence type="ECO:0000256" key="1">
    <source>
        <dbReference type="SAM" id="Phobius"/>
    </source>
</evidence>
<protein>
    <submittedName>
        <fullName evidence="2">Uncharacterized protein</fullName>
    </submittedName>
</protein>
<gene>
    <name evidence="2" type="ORF">DLAC_10514</name>
</gene>
<dbReference type="FunCoup" id="A0A151Z4N6">
    <property type="interactions" value="424"/>
</dbReference>
<proteinExistence type="predicted"/>
<dbReference type="OrthoDB" id="16305at2759"/>
<evidence type="ECO:0000313" key="2">
    <source>
        <dbReference type="EMBL" id="KYQ88932.1"/>
    </source>
</evidence>
<keyword evidence="3" id="KW-1185">Reference proteome</keyword>
<dbReference type="OMA" id="CCIGINT"/>
<dbReference type="EMBL" id="LODT01000046">
    <property type="protein sequence ID" value="KYQ88932.1"/>
    <property type="molecule type" value="Genomic_DNA"/>
</dbReference>
<keyword evidence="1" id="KW-0812">Transmembrane</keyword>
<keyword evidence="1" id="KW-0472">Membrane</keyword>
<organism evidence="2 3">
    <name type="scientific">Tieghemostelium lacteum</name>
    <name type="common">Slime mold</name>
    <name type="synonym">Dictyostelium lacteum</name>
    <dbReference type="NCBI Taxonomy" id="361077"/>
    <lineage>
        <taxon>Eukaryota</taxon>
        <taxon>Amoebozoa</taxon>
        <taxon>Evosea</taxon>
        <taxon>Eumycetozoa</taxon>
        <taxon>Dictyostelia</taxon>
        <taxon>Dictyosteliales</taxon>
        <taxon>Raperosteliaceae</taxon>
        <taxon>Tieghemostelium</taxon>
    </lineage>
</organism>
<dbReference type="AlphaFoldDB" id="A0A151Z4N6"/>
<accession>A0A151Z4N6</accession>
<comment type="caution">
    <text evidence="2">The sequence shown here is derived from an EMBL/GenBank/DDBJ whole genome shotgun (WGS) entry which is preliminary data.</text>
</comment>
<reference evidence="2 3" key="1">
    <citation type="submission" date="2015-12" db="EMBL/GenBank/DDBJ databases">
        <title>Dictyostelia acquired genes for synthesis and detection of signals that induce cell-type specialization by lateral gene transfer from prokaryotes.</title>
        <authorList>
            <person name="Gloeckner G."/>
            <person name="Schaap P."/>
        </authorList>
    </citation>
    <scope>NUCLEOTIDE SEQUENCE [LARGE SCALE GENOMIC DNA]</scope>
    <source>
        <strain evidence="2 3">TK</strain>
    </source>
</reference>
<dbReference type="InParanoid" id="A0A151Z4N6"/>
<feature type="transmembrane region" description="Helical" evidence="1">
    <location>
        <begin position="198"/>
        <end position="221"/>
    </location>
</feature>
<dbReference type="Proteomes" id="UP000076078">
    <property type="component" value="Unassembled WGS sequence"/>
</dbReference>
<evidence type="ECO:0000313" key="3">
    <source>
        <dbReference type="Proteomes" id="UP000076078"/>
    </source>
</evidence>
<keyword evidence="1" id="KW-1133">Transmembrane helix</keyword>